<dbReference type="OrthoDB" id="6092734at2759"/>
<feature type="domain" description="Novel STAND NTPase 3" evidence="1">
    <location>
        <begin position="115"/>
        <end position="272"/>
    </location>
</feature>
<comment type="caution">
    <text evidence="2">The sequence shown here is derived from an EMBL/GenBank/DDBJ whole genome shotgun (WGS) entry which is preliminary data.</text>
</comment>
<dbReference type="AlphaFoldDB" id="A0A8S3Q4I8"/>
<dbReference type="InterPro" id="IPR049050">
    <property type="entry name" value="nSTAND3"/>
</dbReference>
<dbReference type="Pfam" id="PF20720">
    <property type="entry name" value="nSTAND3"/>
    <property type="match status" value="1"/>
</dbReference>
<reference evidence="2" key="1">
    <citation type="submission" date="2021-03" db="EMBL/GenBank/DDBJ databases">
        <authorList>
            <person name="Bekaert M."/>
        </authorList>
    </citation>
    <scope>NUCLEOTIDE SEQUENCE</scope>
</reference>
<evidence type="ECO:0000313" key="2">
    <source>
        <dbReference type="EMBL" id="CAG2189095.1"/>
    </source>
</evidence>
<dbReference type="Proteomes" id="UP000683360">
    <property type="component" value="Unassembled WGS sequence"/>
</dbReference>
<proteinExistence type="predicted"/>
<name>A0A8S3Q4I8_MYTED</name>
<protein>
    <recommendedName>
        <fullName evidence="1">Novel STAND NTPase 3 domain-containing protein</fullName>
    </recommendedName>
</protein>
<gene>
    <name evidence="2" type="ORF">MEDL_4495</name>
</gene>
<dbReference type="InterPro" id="IPR027417">
    <property type="entry name" value="P-loop_NTPase"/>
</dbReference>
<organism evidence="2 3">
    <name type="scientific">Mytilus edulis</name>
    <name type="common">Blue mussel</name>
    <dbReference type="NCBI Taxonomy" id="6550"/>
    <lineage>
        <taxon>Eukaryota</taxon>
        <taxon>Metazoa</taxon>
        <taxon>Spiralia</taxon>
        <taxon>Lophotrochozoa</taxon>
        <taxon>Mollusca</taxon>
        <taxon>Bivalvia</taxon>
        <taxon>Autobranchia</taxon>
        <taxon>Pteriomorphia</taxon>
        <taxon>Mytilida</taxon>
        <taxon>Mytiloidea</taxon>
        <taxon>Mytilidae</taxon>
        <taxon>Mytilinae</taxon>
        <taxon>Mytilus</taxon>
    </lineage>
</organism>
<dbReference type="EMBL" id="CAJPWZ010000284">
    <property type="protein sequence ID" value="CAG2189095.1"/>
    <property type="molecule type" value="Genomic_DNA"/>
</dbReference>
<sequence length="550" mass="63177">MAVETLVKIRNQNYGHAKEGIMSDADYNASIVKIERCILDIAKVCNKETQFKQKLREAKDGALDQTLFTQYQNNLMETLTRQADIHQSVADLAPTINKIDQTHMEIDCHMEEQTFVETNAVRKCKEWMNKKDVFVIIGNEGSGKSRIGLEILRQFGKTEEDFDLLKLTNIQQVKDIITDERKTAVLIDDAFSSKQSSNDILNNCHALDLLNARKCKGNVKIIFTVDSSKMNSFEYLLVSHRLFQNNCKIDLNSQRFCISEDEKSKLLFKFCKKHGIRITWNSSPDTEDFSLDGRTVYEIAKTDPFIGYPKLCFMFTSSKSFYSSNQGVDKSIATVLNFIENDIKDQQHINRVLASKKAVLASFYYLCEKDDSDLKLELIYGLIENCGLECCYDYSIQKAMTNGNYSAVSFLFSKFTTEIDITEFVFEIEDISKLWELISHTFHIELFNNESRTNILEILFRSLSPNLFNFRKSINTACNRHCKDLVTGILNLSRTLSFDTSNIVNTACSNKWEEALQILLNKNYVMKIKRGKSSTLHVNMERKHTSSGCY</sequence>
<accession>A0A8S3Q4I8</accession>
<evidence type="ECO:0000313" key="3">
    <source>
        <dbReference type="Proteomes" id="UP000683360"/>
    </source>
</evidence>
<keyword evidence="3" id="KW-1185">Reference proteome</keyword>
<evidence type="ECO:0000259" key="1">
    <source>
        <dbReference type="Pfam" id="PF20720"/>
    </source>
</evidence>
<dbReference type="SUPFAM" id="SSF52540">
    <property type="entry name" value="P-loop containing nucleoside triphosphate hydrolases"/>
    <property type="match status" value="1"/>
</dbReference>